<dbReference type="EMBL" id="KI392710">
    <property type="protein sequence ID" value="ERN11012.1"/>
    <property type="molecule type" value="Genomic_DNA"/>
</dbReference>
<protein>
    <submittedName>
        <fullName evidence="2">Uncharacterized protein</fullName>
    </submittedName>
</protein>
<evidence type="ECO:0000313" key="3">
    <source>
        <dbReference type="Proteomes" id="UP000017836"/>
    </source>
</evidence>
<proteinExistence type="predicted"/>
<organism evidence="2 3">
    <name type="scientific">Amborella trichopoda</name>
    <dbReference type="NCBI Taxonomy" id="13333"/>
    <lineage>
        <taxon>Eukaryota</taxon>
        <taxon>Viridiplantae</taxon>
        <taxon>Streptophyta</taxon>
        <taxon>Embryophyta</taxon>
        <taxon>Tracheophyta</taxon>
        <taxon>Spermatophyta</taxon>
        <taxon>Magnoliopsida</taxon>
        <taxon>Amborellales</taxon>
        <taxon>Amborellaceae</taxon>
        <taxon>Amborella</taxon>
    </lineage>
</organism>
<evidence type="ECO:0000313" key="2">
    <source>
        <dbReference type="EMBL" id="ERN11012.1"/>
    </source>
</evidence>
<dbReference type="Gramene" id="ERN11012">
    <property type="protein sequence ID" value="ERN11012"/>
    <property type="gene ID" value="AMTR_s00024p00036760"/>
</dbReference>
<dbReference type="HOGENOM" id="CLU_1162513_0_0_1"/>
<dbReference type="STRING" id="13333.W1PLV6"/>
<name>W1PLV6_AMBTC</name>
<accession>W1PLV6</accession>
<feature type="region of interest" description="Disordered" evidence="1">
    <location>
        <begin position="1"/>
        <end position="35"/>
    </location>
</feature>
<sequence>MSEDLVRTRGRGHPAMTGIGAKQKESKITTSGGPGHLSTNLYEEGTQARNTLGLILVLNPFHHVRAQSISNSKETSSVNLCLPSIRSEASLAIVLERNLEVAIAALTEMFTGNIHTLMALHNSPSVLKPTRVRVPKPKPFGGPKNAMELENSFELWSTTSSCSCPRRGSSEPNHHVPHRRYHALVEDKGHRQLETSPWKALRKFKHTIVLECVKQFSSLMLDINNMPKEDKHFNFMTEL</sequence>
<dbReference type="Proteomes" id="UP000017836">
    <property type="component" value="Unassembled WGS sequence"/>
</dbReference>
<gene>
    <name evidence="2" type="ORF">AMTR_s00024p00036760</name>
</gene>
<keyword evidence="3" id="KW-1185">Reference proteome</keyword>
<reference evidence="3" key="1">
    <citation type="journal article" date="2013" name="Science">
        <title>The Amborella genome and the evolution of flowering plants.</title>
        <authorList>
            <consortium name="Amborella Genome Project"/>
        </authorList>
    </citation>
    <scope>NUCLEOTIDE SEQUENCE [LARGE SCALE GENOMIC DNA]</scope>
</reference>
<evidence type="ECO:0000256" key="1">
    <source>
        <dbReference type="SAM" id="MobiDB-lite"/>
    </source>
</evidence>
<dbReference type="AlphaFoldDB" id="W1PLV6"/>